<comment type="similarity">
    <text evidence="1">Belongs to the metallo-dependent hydrolases superfamily. TatD-type hydrolase family.</text>
</comment>
<name>H7ENS2_9SPIR</name>
<protein>
    <submittedName>
        <fullName evidence="3">TatD-related deoxyribonuclease</fullName>
    </submittedName>
</protein>
<dbReference type="InterPro" id="IPR032466">
    <property type="entry name" value="Metal_Hydrolase"/>
</dbReference>
<dbReference type="InterPro" id="IPR018228">
    <property type="entry name" value="DNase_TatD-rel_CS"/>
</dbReference>
<sequence>MFYFDAHNHLCHDSYPDIPGGAYGCISSFGSEDEWNSFAYHDRSAVLRSFGIHPQSFANAGAVPDDFERGFAFMEKLASEGKLYAVGEIGLDFFEERFRAVSSLQEEFWLRQVDFAGRMSLPVVVHCRKAMERIHSDARILSSLPAVVFHSFPGNSADARCLLRRGVNAFFSFGKHQILNGKKATFEMLSRAGEFRGRIFLETDCPYQTLRGERSTSSSEIVRVYEAASRLFGADFFDITAESFSRLPKPARIP</sequence>
<dbReference type="EMBL" id="AGRW01000054">
    <property type="protein sequence ID" value="EIC00555.1"/>
    <property type="molecule type" value="Genomic_DNA"/>
</dbReference>
<dbReference type="InterPro" id="IPR001130">
    <property type="entry name" value="TatD-like"/>
</dbReference>
<comment type="caution">
    <text evidence="3">The sequence shown here is derived from an EMBL/GenBank/DDBJ whole genome shotgun (WGS) entry which is preliminary data.</text>
</comment>
<accession>H7ENS2</accession>
<dbReference type="PANTHER" id="PTHR46124:SF2">
    <property type="entry name" value="D-AMINOACYL-TRNA DEACYLASE"/>
    <property type="match status" value="1"/>
</dbReference>
<dbReference type="PATRIC" id="fig|907348.3.peg.2602"/>
<keyword evidence="2" id="KW-0378">Hydrolase</keyword>
<dbReference type="Pfam" id="PF01026">
    <property type="entry name" value="TatD_DNase"/>
    <property type="match status" value="1"/>
</dbReference>
<dbReference type="GO" id="GO:0005829">
    <property type="term" value="C:cytosol"/>
    <property type="evidence" value="ECO:0007669"/>
    <property type="project" value="TreeGrafter"/>
</dbReference>
<dbReference type="GO" id="GO:0016788">
    <property type="term" value="F:hydrolase activity, acting on ester bonds"/>
    <property type="evidence" value="ECO:0007669"/>
    <property type="project" value="InterPro"/>
</dbReference>
<dbReference type="STRING" id="907348.TresaDRAFT_0028"/>
<dbReference type="OrthoDB" id="356365at2"/>
<dbReference type="PANTHER" id="PTHR46124">
    <property type="entry name" value="D-AMINOACYL-TRNA DEACYLASE"/>
    <property type="match status" value="1"/>
</dbReference>
<evidence type="ECO:0000313" key="3">
    <source>
        <dbReference type="EMBL" id="EIC00555.1"/>
    </source>
</evidence>
<proteinExistence type="inferred from homology"/>
<dbReference type="Gene3D" id="3.20.20.140">
    <property type="entry name" value="Metal-dependent hydrolases"/>
    <property type="match status" value="1"/>
</dbReference>
<dbReference type="RefSeq" id="WP_002706199.1">
    <property type="nucleotide sequence ID" value="NZ_AGRW01000054.1"/>
</dbReference>
<keyword evidence="4" id="KW-1185">Reference proteome</keyword>
<evidence type="ECO:0000256" key="1">
    <source>
        <dbReference type="ARBA" id="ARBA00009275"/>
    </source>
</evidence>
<dbReference type="eggNOG" id="COG0084">
    <property type="taxonomic scope" value="Bacteria"/>
</dbReference>
<dbReference type="Proteomes" id="UP000003571">
    <property type="component" value="Unassembled WGS sequence"/>
</dbReference>
<evidence type="ECO:0000256" key="2">
    <source>
        <dbReference type="ARBA" id="ARBA00022801"/>
    </source>
</evidence>
<reference evidence="3 4" key="1">
    <citation type="submission" date="2011-09" db="EMBL/GenBank/DDBJ databases">
        <title>The draft genome of Treponema saccharophilum DSM 2985.</title>
        <authorList>
            <consortium name="US DOE Joint Genome Institute (JGI-PGF)"/>
            <person name="Lucas S."/>
            <person name="Copeland A."/>
            <person name="Lapidus A."/>
            <person name="Glavina del Rio T."/>
            <person name="Dalin E."/>
            <person name="Tice H."/>
            <person name="Bruce D."/>
            <person name="Goodwin L."/>
            <person name="Pitluck S."/>
            <person name="Peters L."/>
            <person name="Kyrpides N."/>
            <person name="Mavromatis K."/>
            <person name="Ivanova N."/>
            <person name="Markowitz V."/>
            <person name="Cheng J.-F."/>
            <person name="Hugenholtz P."/>
            <person name="Woyke T."/>
            <person name="Wu D."/>
            <person name="Gronow S."/>
            <person name="Wellnitz S."/>
            <person name="Brambilla E."/>
            <person name="Klenk H.-P."/>
            <person name="Eisen J.A."/>
        </authorList>
    </citation>
    <scope>NUCLEOTIDE SEQUENCE [LARGE SCALE GENOMIC DNA]</scope>
    <source>
        <strain evidence="3 4">DSM 2985</strain>
    </source>
</reference>
<gene>
    <name evidence="3" type="ORF">TresaDRAFT_0028</name>
</gene>
<evidence type="ECO:0000313" key="4">
    <source>
        <dbReference type="Proteomes" id="UP000003571"/>
    </source>
</evidence>
<dbReference type="SUPFAM" id="SSF51556">
    <property type="entry name" value="Metallo-dependent hydrolases"/>
    <property type="match status" value="1"/>
</dbReference>
<dbReference type="AlphaFoldDB" id="H7ENS2"/>
<organism evidence="3 4">
    <name type="scientific">Treponema saccharophilum DSM 2985</name>
    <dbReference type="NCBI Taxonomy" id="907348"/>
    <lineage>
        <taxon>Bacteria</taxon>
        <taxon>Pseudomonadati</taxon>
        <taxon>Spirochaetota</taxon>
        <taxon>Spirochaetia</taxon>
        <taxon>Spirochaetales</taxon>
        <taxon>Treponemataceae</taxon>
        <taxon>Treponema</taxon>
    </lineage>
</organism>
<dbReference type="PROSITE" id="PS01090">
    <property type="entry name" value="TATD_2"/>
    <property type="match status" value="1"/>
</dbReference>